<evidence type="ECO:0000313" key="3">
    <source>
        <dbReference type="Proteomes" id="UP001295420"/>
    </source>
</evidence>
<comment type="caution">
    <text evidence="2">The sequence shown here is derived from an EMBL/GenBank/DDBJ whole genome shotgun (WGS) entry which is preliminary data.</text>
</comment>
<dbReference type="AlphaFoldDB" id="A0AAU9Q8S0"/>
<protein>
    <submittedName>
        <fullName evidence="2">HEPN_MAE_28990 domain-containing protein</fullName>
    </submittedName>
</protein>
<dbReference type="EMBL" id="CAKMTQ010000034">
    <property type="protein sequence ID" value="CAH1536002.1"/>
    <property type="molecule type" value="Genomic_DNA"/>
</dbReference>
<sequence>MDSIIQEEFDHRQDDIELIIELVEKLSEGSTLDILNDTNSEIETFNYQDRLINTLSSVICLMTYNQIESTMRGCLEALYDDISDNQVSYEALKEDIQKEVLTGILKKYDTGKSLHSSVGSNLHMNAPAVSLNIRKVFNGNIDSQKVYDIKNTYGVNVLADSAYRNGVDITSFKDARNDLAHGNISFSEYGDNNPYSDVISKSKRVTGYMNSVISAFDTYIDEQKYKS</sequence>
<dbReference type="InterPro" id="IPR040788">
    <property type="entry name" value="HEPN_MAE_28990"/>
</dbReference>
<name>A0AAU9Q8S0_9VIBR</name>
<dbReference type="Proteomes" id="UP001295420">
    <property type="component" value="Unassembled WGS sequence"/>
</dbReference>
<reference evidence="2" key="1">
    <citation type="submission" date="2022-01" db="EMBL/GenBank/DDBJ databases">
        <authorList>
            <person name="Lagorce A."/>
        </authorList>
    </citation>
    <scope>NUCLEOTIDE SEQUENCE</scope>
    <source>
        <strain evidence="2">Th15_F1_D04</strain>
    </source>
</reference>
<dbReference type="Pfam" id="PF18737">
    <property type="entry name" value="HEPN_MAE_28990"/>
    <property type="match status" value="1"/>
</dbReference>
<dbReference type="RefSeq" id="WP_409931648.1">
    <property type="nucleotide sequence ID" value="NZ_CAKMTQ010000034.1"/>
</dbReference>
<gene>
    <name evidence="2" type="ORF">THF1D04_40321</name>
</gene>
<feature type="domain" description="MAE-28990/MAE-18760-like HEPN" evidence="1">
    <location>
        <begin position="3"/>
        <end position="225"/>
    </location>
</feature>
<proteinExistence type="predicted"/>
<organism evidence="2 3">
    <name type="scientific">Vibrio owensii</name>
    <dbReference type="NCBI Taxonomy" id="696485"/>
    <lineage>
        <taxon>Bacteria</taxon>
        <taxon>Pseudomonadati</taxon>
        <taxon>Pseudomonadota</taxon>
        <taxon>Gammaproteobacteria</taxon>
        <taxon>Vibrionales</taxon>
        <taxon>Vibrionaceae</taxon>
        <taxon>Vibrio</taxon>
    </lineage>
</organism>
<evidence type="ECO:0000259" key="1">
    <source>
        <dbReference type="Pfam" id="PF18737"/>
    </source>
</evidence>
<evidence type="ECO:0000313" key="2">
    <source>
        <dbReference type="EMBL" id="CAH1536002.1"/>
    </source>
</evidence>
<accession>A0AAU9Q8S0</accession>